<name>F5YIB9_TREPZ</name>
<gene>
    <name evidence="3" type="ordered locus">TREPR_3554</name>
</gene>
<feature type="domain" description="DEAD box helicase DbpA/CsdA RNA-binding" evidence="2">
    <location>
        <begin position="120"/>
        <end position="190"/>
    </location>
</feature>
<proteinExistence type="predicted"/>
<dbReference type="STRING" id="545694.TREPR_3554"/>
<protein>
    <submittedName>
        <fullName evidence="3">DbpA RNA binding domain protein</fullName>
    </submittedName>
</protein>
<dbReference type="RefSeq" id="WP_015706742.1">
    <property type="nucleotide sequence ID" value="NC_015578.1"/>
</dbReference>
<dbReference type="HOGENOM" id="CLU_090659_0_0_12"/>
<organism evidence="3 4">
    <name type="scientific">Treponema primitia (strain ATCC BAA-887 / DSM 12427 / ZAS-2)</name>
    <dbReference type="NCBI Taxonomy" id="545694"/>
    <lineage>
        <taxon>Bacteria</taxon>
        <taxon>Pseudomonadati</taxon>
        <taxon>Spirochaetota</taxon>
        <taxon>Spirochaetia</taxon>
        <taxon>Spirochaetales</taxon>
        <taxon>Treponemataceae</taxon>
        <taxon>Treponema</taxon>
    </lineage>
</organism>
<reference evidence="3 4" key="2">
    <citation type="journal article" date="2011" name="ISME J.">
        <title>RNA-seq reveals cooperative metabolic interactions between two termite-gut spirochete species in co-culture.</title>
        <authorList>
            <person name="Rosenthal A.Z."/>
            <person name="Matson E.G."/>
            <person name="Eldar A."/>
            <person name="Leadbetter J.R."/>
        </authorList>
    </citation>
    <scope>NUCLEOTIDE SEQUENCE [LARGE SCALE GENOMIC DNA]</scope>
    <source>
        <strain evidence="4">ATCC BAA-887 / DSM 12427 / ZAS-2</strain>
    </source>
</reference>
<sequence length="256" mass="28667">MSVLFNEEKIKNRLDEILEKIQTEADPKLLNQYRSLFRKKVSFFRRSYLAAYLLMIQDQGTGRSRKSGAFETAKGSREKPAGNARGTALQVAPAAPKSKRNPAEGAEAARQPLPEEESTRIFISIGRNRRVFPREILGLIGTKTQISKDDIGLINILNNYSFIQVRTSVAEELITALNGVNFRGRTLTVNHARARKDENSRDADETFPEDTGLESSFDHEGGEIPAETSDFSAEASAEFPDEEPETEVQDDETREE</sequence>
<dbReference type="eggNOG" id="COG0724">
    <property type="taxonomic scope" value="Bacteria"/>
</dbReference>
<dbReference type="OrthoDB" id="366519at2"/>
<keyword evidence="4" id="KW-1185">Reference proteome</keyword>
<reference evidence="4" key="1">
    <citation type="submission" date="2009-12" db="EMBL/GenBank/DDBJ databases">
        <title>Complete sequence of Treponema primitia strain ZAS-2.</title>
        <authorList>
            <person name="Tetu S.G."/>
            <person name="Matson E."/>
            <person name="Ren Q."/>
            <person name="Seshadri R."/>
            <person name="Elbourne L."/>
            <person name="Hassan K.A."/>
            <person name="Durkin A."/>
            <person name="Radune D."/>
            <person name="Mohamoud Y."/>
            <person name="Shay R."/>
            <person name="Jin S."/>
            <person name="Zhang X."/>
            <person name="Lucey K."/>
            <person name="Ballor N.R."/>
            <person name="Ottesen E."/>
            <person name="Rosenthal R."/>
            <person name="Allen A."/>
            <person name="Leadbetter J.R."/>
            <person name="Paulsen I.T."/>
        </authorList>
    </citation>
    <scope>NUCLEOTIDE SEQUENCE [LARGE SCALE GENOMIC DNA]</scope>
    <source>
        <strain evidence="4">ATCC BAA-887 / DSM 12427 / ZAS-2</strain>
    </source>
</reference>
<dbReference type="AlphaFoldDB" id="F5YIB9"/>
<dbReference type="Proteomes" id="UP000009223">
    <property type="component" value="Chromosome"/>
</dbReference>
<evidence type="ECO:0000313" key="4">
    <source>
        <dbReference type="Proteomes" id="UP000009223"/>
    </source>
</evidence>
<accession>F5YIB9</accession>
<feature type="region of interest" description="Disordered" evidence="1">
    <location>
        <begin position="193"/>
        <end position="256"/>
    </location>
</feature>
<dbReference type="Gene3D" id="3.30.70.330">
    <property type="match status" value="1"/>
</dbReference>
<dbReference type="Pfam" id="PF03880">
    <property type="entry name" value="DbpA"/>
    <property type="match status" value="1"/>
</dbReference>
<dbReference type="InterPro" id="IPR012677">
    <property type="entry name" value="Nucleotide-bd_a/b_plait_sf"/>
</dbReference>
<dbReference type="CDD" id="cd12252">
    <property type="entry name" value="RRM_DbpA"/>
    <property type="match status" value="1"/>
</dbReference>
<feature type="region of interest" description="Disordered" evidence="1">
    <location>
        <begin position="63"/>
        <end position="114"/>
    </location>
</feature>
<feature type="compositionally biased region" description="Basic and acidic residues" evidence="1">
    <location>
        <begin position="195"/>
        <end position="204"/>
    </location>
</feature>
<evidence type="ECO:0000313" key="3">
    <source>
        <dbReference type="EMBL" id="AEF84603.1"/>
    </source>
</evidence>
<dbReference type="InterPro" id="IPR005580">
    <property type="entry name" value="DbpA/CsdA_RNA-bd_dom"/>
</dbReference>
<dbReference type="KEGG" id="tpi:TREPR_3554"/>
<feature type="compositionally biased region" description="Acidic residues" evidence="1">
    <location>
        <begin position="239"/>
        <end position="256"/>
    </location>
</feature>
<evidence type="ECO:0000259" key="2">
    <source>
        <dbReference type="Pfam" id="PF03880"/>
    </source>
</evidence>
<evidence type="ECO:0000256" key="1">
    <source>
        <dbReference type="SAM" id="MobiDB-lite"/>
    </source>
</evidence>
<dbReference type="EMBL" id="CP001843">
    <property type="protein sequence ID" value="AEF84603.1"/>
    <property type="molecule type" value="Genomic_DNA"/>
</dbReference>